<organism evidence="2 3">
    <name type="scientific">Allacma fusca</name>
    <dbReference type="NCBI Taxonomy" id="39272"/>
    <lineage>
        <taxon>Eukaryota</taxon>
        <taxon>Metazoa</taxon>
        <taxon>Ecdysozoa</taxon>
        <taxon>Arthropoda</taxon>
        <taxon>Hexapoda</taxon>
        <taxon>Collembola</taxon>
        <taxon>Symphypleona</taxon>
        <taxon>Sminthuridae</taxon>
        <taxon>Allacma</taxon>
    </lineage>
</organism>
<keyword evidence="3" id="KW-1185">Reference proteome</keyword>
<evidence type="ECO:0000313" key="2">
    <source>
        <dbReference type="EMBL" id="CAG7816127.1"/>
    </source>
</evidence>
<reference evidence="2" key="1">
    <citation type="submission" date="2021-06" db="EMBL/GenBank/DDBJ databases">
        <authorList>
            <person name="Hodson N. C."/>
            <person name="Mongue J. A."/>
            <person name="Jaron S. K."/>
        </authorList>
    </citation>
    <scope>NUCLEOTIDE SEQUENCE</scope>
</reference>
<feature type="transmembrane region" description="Helical" evidence="1">
    <location>
        <begin position="41"/>
        <end position="61"/>
    </location>
</feature>
<evidence type="ECO:0000256" key="1">
    <source>
        <dbReference type="SAM" id="Phobius"/>
    </source>
</evidence>
<evidence type="ECO:0000313" key="3">
    <source>
        <dbReference type="Proteomes" id="UP000708208"/>
    </source>
</evidence>
<dbReference type="AlphaFoldDB" id="A0A8J2KGL0"/>
<keyword evidence="1" id="KW-0472">Membrane</keyword>
<keyword evidence="1" id="KW-1133">Transmembrane helix</keyword>
<sequence length="147" mass="16964">MTFISVKNNLWNKTIDENLLKLNKYPGNGSSFWEEITLGEIIYIIVCIIFIVFYCMFLIVLTWKMLASWRKCWNEVKQQASLQSKRTSVHIQLEYGYNHDGGELILFPIPTRSAKSGNPVFVNEKDLNSSASDLTCRESLYSLNVLD</sequence>
<gene>
    <name evidence="2" type="ORF">AFUS01_LOCUS26760</name>
</gene>
<accession>A0A8J2KGL0</accession>
<name>A0A8J2KGL0_9HEXA</name>
<proteinExistence type="predicted"/>
<keyword evidence="1" id="KW-0812">Transmembrane</keyword>
<protein>
    <submittedName>
        <fullName evidence="2">Uncharacterized protein</fullName>
    </submittedName>
</protein>
<dbReference type="Proteomes" id="UP000708208">
    <property type="component" value="Unassembled WGS sequence"/>
</dbReference>
<dbReference type="EMBL" id="CAJVCH010361503">
    <property type="protein sequence ID" value="CAG7816127.1"/>
    <property type="molecule type" value="Genomic_DNA"/>
</dbReference>
<comment type="caution">
    <text evidence="2">The sequence shown here is derived from an EMBL/GenBank/DDBJ whole genome shotgun (WGS) entry which is preliminary data.</text>
</comment>